<evidence type="ECO:0000259" key="5">
    <source>
        <dbReference type="PROSITE" id="PS50118"/>
    </source>
</evidence>
<keyword evidence="7" id="KW-1185">Reference proteome</keyword>
<sequence length="123" mass="14201">MDNGVNKGRKPPNAYILYCNSIREEIKKENPDISTNEMMKLLSDRYKNESPEVLNKFKEIAAKKQEEFAQQCPEYSYKKSTKKKVFHSSITDPVNALNDSFKNNAFTLQCLSNQAISKTEKKE</sequence>
<dbReference type="VEuPathDB" id="TrichDB:TVAG_186110"/>
<dbReference type="InterPro" id="IPR050342">
    <property type="entry name" value="HMGB"/>
</dbReference>
<dbReference type="PANTHER" id="PTHR48112">
    <property type="entry name" value="HIGH MOBILITY GROUP PROTEIN DSP1"/>
    <property type="match status" value="1"/>
</dbReference>
<feature type="domain" description="HMG box" evidence="5">
    <location>
        <begin position="8"/>
        <end position="76"/>
    </location>
</feature>
<dbReference type="Proteomes" id="UP000001542">
    <property type="component" value="Unassembled WGS sequence"/>
</dbReference>
<keyword evidence="1" id="KW-0805">Transcription regulation</keyword>
<keyword evidence="2 4" id="KW-0238">DNA-binding</keyword>
<evidence type="ECO:0000313" key="7">
    <source>
        <dbReference type="Proteomes" id="UP000001542"/>
    </source>
</evidence>
<protein>
    <submittedName>
        <fullName evidence="6">HMG box family protein</fullName>
    </submittedName>
</protein>
<dbReference type="SMART" id="SM00398">
    <property type="entry name" value="HMG"/>
    <property type="match status" value="1"/>
</dbReference>
<feature type="DNA-binding region" description="HMG box" evidence="4">
    <location>
        <begin position="8"/>
        <end position="76"/>
    </location>
</feature>
<dbReference type="SMR" id="A2D8Q4"/>
<evidence type="ECO:0000313" key="6">
    <source>
        <dbReference type="EMBL" id="EAY23303.1"/>
    </source>
</evidence>
<dbReference type="GO" id="GO:0005634">
    <property type="term" value="C:nucleus"/>
    <property type="evidence" value="ECO:0000318"/>
    <property type="project" value="GO_Central"/>
</dbReference>
<dbReference type="InterPro" id="IPR009071">
    <property type="entry name" value="HMG_box_dom"/>
</dbReference>
<reference evidence="6" key="2">
    <citation type="journal article" date="2007" name="Science">
        <title>Draft genome sequence of the sexually transmitted pathogen Trichomonas vaginalis.</title>
        <authorList>
            <person name="Carlton J.M."/>
            <person name="Hirt R.P."/>
            <person name="Silva J.C."/>
            <person name="Delcher A.L."/>
            <person name="Schatz M."/>
            <person name="Zhao Q."/>
            <person name="Wortman J.R."/>
            <person name="Bidwell S.L."/>
            <person name="Alsmark U.C.M."/>
            <person name="Besteiro S."/>
            <person name="Sicheritz-Ponten T."/>
            <person name="Noel C.J."/>
            <person name="Dacks J.B."/>
            <person name="Foster P.G."/>
            <person name="Simillion C."/>
            <person name="Van de Peer Y."/>
            <person name="Miranda-Saavedra D."/>
            <person name="Barton G.J."/>
            <person name="Westrop G.D."/>
            <person name="Mueller S."/>
            <person name="Dessi D."/>
            <person name="Fiori P.L."/>
            <person name="Ren Q."/>
            <person name="Paulsen I."/>
            <person name="Zhang H."/>
            <person name="Bastida-Corcuera F.D."/>
            <person name="Simoes-Barbosa A."/>
            <person name="Brown M.T."/>
            <person name="Hayes R.D."/>
            <person name="Mukherjee M."/>
            <person name="Okumura C.Y."/>
            <person name="Schneider R."/>
            <person name="Smith A.J."/>
            <person name="Vanacova S."/>
            <person name="Villalvazo M."/>
            <person name="Haas B.J."/>
            <person name="Pertea M."/>
            <person name="Feldblyum T.V."/>
            <person name="Utterback T.R."/>
            <person name="Shu C.L."/>
            <person name="Osoegawa K."/>
            <person name="de Jong P.J."/>
            <person name="Hrdy I."/>
            <person name="Horvathova L."/>
            <person name="Zubacova Z."/>
            <person name="Dolezal P."/>
            <person name="Malik S.B."/>
            <person name="Logsdon J.M. Jr."/>
            <person name="Henze K."/>
            <person name="Gupta A."/>
            <person name="Wang C.C."/>
            <person name="Dunne R.L."/>
            <person name="Upcroft J.A."/>
            <person name="Upcroft P."/>
            <person name="White O."/>
            <person name="Salzberg S.L."/>
            <person name="Tang P."/>
            <person name="Chiu C.-H."/>
            <person name="Lee Y.-S."/>
            <person name="Embley T.M."/>
            <person name="Coombs G.H."/>
            <person name="Mottram J.C."/>
            <person name="Tachezy J."/>
            <person name="Fraser-Liggett C.M."/>
            <person name="Johnson P.J."/>
        </authorList>
    </citation>
    <scope>NUCLEOTIDE SEQUENCE [LARGE SCALE GENOMIC DNA]</scope>
    <source>
        <strain evidence="6">G3</strain>
    </source>
</reference>
<dbReference type="GO" id="GO:0006357">
    <property type="term" value="P:regulation of transcription by RNA polymerase II"/>
    <property type="evidence" value="ECO:0007669"/>
    <property type="project" value="UniProtKB-ARBA"/>
</dbReference>
<proteinExistence type="predicted"/>
<dbReference type="GO" id="GO:0003677">
    <property type="term" value="F:DNA binding"/>
    <property type="evidence" value="ECO:0007669"/>
    <property type="project" value="UniProtKB-UniRule"/>
</dbReference>
<dbReference type="VEuPathDB" id="TrichDB:TVAGG3_0391890"/>
<dbReference type="PANTHER" id="PTHR48112:SF22">
    <property type="entry name" value="MITOCHONDRIAL TRANSCRIPTION FACTOR A, ISOFORM B"/>
    <property type="match status" value="1"/>
</dbReference>
<dbReference type="Gene3D" id="1.10.30.10">
    <property type="entry name" value="High mobility group box domain"/>
    <property type="match status" value="1"/>
</dbReference>
<evidence type="ECO:0000256" key="4">
    <source>
        <dbReference type="PROSITE-ProRule" id="PRU00267"/>
    </source>
</evidence>
<dbReference type="FunFam" id="1.10.30.10:FF:000041">
    <property type="entry name" value="HMG box family protein"/>
    <property type="match status" value="1"/>
</dbReference>
<evidence type="ECO:0000256" key="2">
    <source>
        <dbReference type="ARBA" id="ARBA00023125"/>
    </source>
</evidence>
<gene>
    <name evidence="6" type="ORF">TVAG_186110</name>
</gene>
<evidence type="ECO:0000256" key="3">
    <source>
        <dbReference type="ARBA" id="ARBA00023163"/>
    </source>
</evidence>
<name>A2D8Q4_TRIV3</name>
<dbReference type="SUPFAM" id="SSF47095">
    <property type="entry name" value="HMG-box"/>
    <property type="match status" value="1"/>
</dbReference>
<evidence type="ECO:0000256" key="1">
    <source>
        <dbReference type="ARBA" id="ARBA00023015"/>
    </source>
</evidence>
<dbReference type="EMBL" id="DS113179">
    <property type="protein sequence ID" value="EAY23303.1"/>
    <property type="molecule type" value="Genomic_DNA"/>
</dbReference>
<dbReference type="PROSITE" id="PS50118">
    <property type="entry name" value="HMG_BOX_2"/>
    <property type="match status" value="1"/>
</dbReference>
<dbReference type="InterPro" id="IPR036910">
    <property type="entry name" value="HMG_box_dom_sf"/>
</dbReference>
<accession>A2D8Q4</accession>
<organism evidence="6 7">
    <name type="scientific">Trichomonas vaginalis (strain ATCC PRA-98 / G3)</name>
    <dbReference type="NCBI Taxonomy" id="412133"/>
    <lineage>
        <taxon>Eukaryota</taxon>
        <taxon>Metamonada</taxon>
        <taxon>Parabasalia</taxon>
        <taxon>Trichomonadida</taxon>
        <taxon>Trichomonadidae</taxon>
        <taxon>Trichomonas</taxon>
    </lineage>
</organism>
<dbReference type="OrthoDB" id="1919336at2759"/>
<dbReference type="AlphaFoldDB" id="A2D8Q4"/>
<reference evidence="6" key="1">
    <citation type="submission" date="2006-10" db="EMBL/GenBank/DDBJ databases">
        <authorList>
            <person name="Amadeo P."/>
            <person name="Zhao Q."/>
            <person name="Wortman J."/>
            <person name="Fraser-Liggett C."/>
            <person name="Carlton J."/>
        </authorList>
    </citation>
    <scope>NUCLEOTIDE SEQUENCE</scope>
    <source>
        <strain evidence="6">G3</strain>
    </source>
</reference>
<dbReference type="CDD" id="cd00084">
    <property type="entry name" value="HMG-box_SF"/>
    <property type="match status" value="1"/>
</dbReference>
<keyword evidence="3" id="KW-0804">Transcription</keyword>
<dbReference type="Pfam" id="PF00505">
    <property type="entry name" value="HMG_box"/>
    <property type="match status" value="1"/>
</dbReference>
<dbReference type="KEGG" id="tva:5468865"/>
<dbReference type="InParanoid" id="A2D8Q4"/>
<keyword evidence="4" id="KW-0539">Nucleus</keyword>
<dbReference type="RefSeq" id="XP_001584289.1">
    <property type="nucleotide sequence ID" value="XM_001584239.1"/>
</dbReference>